<dbReference type="EMBL" id="WAAU01000008">
    <property type="protein sequence ID" value="KAB1159405.1"/>
    <property type="molecule type" value="Genomic_DNA"/>
</dbReference>
<keyword evidence="3" id="KW-1185">Reference proteome</keyword>
<dbReference type="PANTHER" id="PTHR31157">
    <property type="entry name" value="SCP DOMAIN-CONTAINING PROTEIN"/>
    <property type="match status" value="1"/>
</dbReference>
<dbReference type="InterPro" id="IPR014044">
    <property type="entry name" value="CAP_dom"/>
</dbReference>
<gene>
    <name evidence="2" type="ORF">F7018_03575</name>
</gene>
<protein>
    <submittedName>
        <fullName evidence="2">CAP domain-containing protein</fullName>
    </submittedName>
</protein>
<dbReference type="InterPro" id="IPR035940">
    <property type="entry name" value="CAP_sf"/>
</dbReference>
<dbReference type="Pfam" id="PF00188">
    <property type="entry name" value="CAP"/>
    <property type="match status" value="1"/>
</dbReference>
<comment type="caution">
    <text evidence="2">The sequence shown here is derived from an EMBL/GenBank/DDBJ whole genome shotgun (WGS) entry which is preliminary data.</text>
</comment>
<organism evidence="2 3">
    <name type="scientific">Tenacibaculum aiptasiae</name>
    <dbReference type="NCBI Taxonomy" id="426481"/>
    <lineage>
        <taxon>Bacteria</taxon>
        <taxon>Pseudomonadati</taxon>
        <taxon>Bacteroidota</taxon>
        <taxon>Flavobacteriia</taxon>
        <taxon>Flavobacteriales</taxon>
        <taxon>Flavobacteriaceae</taxon>
        <taxon>Tenacibaculum</taxon>
    </lineage>
</organism>
<dbReference type="CDD" id="cd05379">
    <property type="entry name" value="CAP_bacterial"/>
    <property type="match status" value="1"/>
</dbReference>
<dbReference type="RefSeq" id="WP_150898624.1">
    <property type="nucleotide sequence ID" value="NZ_WAAU01000008.1"/>
</dbReference>
<evidence type="ECO:0000259" key="1">
    <source>
        <dbReference type="Pfam" id="PF00188"/>
    </source>
</evidence>
<dbReference type="OrthoDB" id="632640at2"/>
<dbReference type="SUPFAM" id="SSF55797">
    <property type="entry name" value="PR-1-like"/>
    <property type="match status" value="1"/>
</dbReference>
<feature type="domain" description="SCP" evidence="1">
    <location>
        <begin position="38"/>
        <end position="163"/>
    </location>
</feature>
<proteinExistence type="predicted"/>
<reference evidence="2 3" key="1">
    <citation type="submission" date="2019-09" db="EMBL/GenBank/DDBJ databases">
        <authorList>
            <person name="Cao W.R."/>
        </authorList>
    </citation>
    <scope>NUCLEOTIDE SEQUENCE [LARGE SCALE GENOMIC DNA]</scope>
    <source>
        <strain evidence="3">a4</strain>
    </source>
</reference>
<evidence type="ECO:0000313" key="2">
    <source>
        <dbReference type="EMBL" id="KAB1159405.1"/>
    </source>
</evidence>
<dbReference type="PANTHER" id="PTHR31157:SF1">
    <property type="entry name" value="SCP DOMAIN-CONTAINING PROTEIN"/>
    <property type="match status" value="1"/>
</dbReference>
<evidence type="ECO:0000313" key="3">
    <source>
        <dbReference type="Proteomes" id="UP000467305"/>
    </source>
</evidence>
<dbReference type="Proteomes" id="UP000467305">
    <property type="component" value="Unassembled WGS sequence"/>
</dbReference>
<dbReference type="Gene3D" id="3.40.33.10">
    <property type="entry name" value="CAP"/>
    <property type="match status" value="1"/>
</dbReference>
<dbReference type="AlphaFoldDB" id="A0A7J5AP74"/>
<accession>A0A7J5AP74</accession>
<name>A0A7J5AP74_9FLAO</name>
<sequence>MKNKILLLIAISVNIYSIYSQQLTTSQEKYLNDLLTKKINLQRKKMGIHLLEKDINLAKAAKLHADYMSKSNNVTHSQKSEELKTPYKRVLKYSESFTSVGENVLKTRSIKPPFSNKKLGLIANLMFKAWKKSPDHYSTMIGSEFSYADFGFSYNIKKRQFFVAHVFGNKIYKVPNQLSKDAFGIRNNTDCKSLHRFNNIIASLGNNISIEENEIILRFHNKEIFNTIFNDSWDGIAVDLVTKDQIKCGAKNKLDSSPIYDGVLLPPFYRDELISKNKAKGDYRVVISLGKIPDFLKNKIIAPNIIIIKGRNKCAYKIPVTIPSSEYNLIPIKPKIFTPNIKLKTEGISFVKELYFDFYSSKVTAHKITPIKVNKDKTNLIDIKSFTSIDGTFKNNQYLFNKRAVFIKEYLKNNLKLNQIKIVTEAKENWELFDFQLEIYGLDKKLNSSKKEKRKLANTKLRNKWKQQFENQRKSKAIIFEKGTWAATDKNHAYYNLINALLNNDINIANKALATLYNQKNDLNYILDQDFILERLLHQKDLVQNTSALIIKNINFYQIDTIIYYINYWLKNYDKLNSGAQKNLLNLYSITAKQLLMFWDTDKKRLARVLHPEKVDKLFSHYKNSEEINPLYLNYQMAIINYYGQINNYQKINDSFVFITDYYSKKSSSIEDDVNLALFFNRWSMYHLTINLLSKGYIDGKLNEDASFILAQTLIAYPDKQEKILLKMIQQKAIKYNKNRWCNWINRNYQNLRFDYIKDLYCSTCNKN</sequence>